<dbReference type="Pfam" id="PF02683">
    <property type="entry name" value="DsbD_TM"/>
    <property type="match status" value="1"/>
</dbReference>
<evidence type="ECO:0000256" key="2">
    <source>
        <dbReference type="ARBA" id="ARBA00006143"/>
    </source>
</evidence>
<feature type="transmembrane region" description="Helical" evidence="6">
    <location>
        <begin position="200"/>
        <end position="218"/>
    </location>
</feature>
<sequence>MTEVSLPFALLAGIVSFASPCFLPIVPVFVGYLVGADEQQRTRGNALRQSLAFVLGFSLVFTAIFASIGLVGWGLLGDHRDGLRIAAGLLMVVLGLHIARLVNIPLLGRSFGGPTSGRPAEAPSVRRSLVLGMTFGAGWTPCIGPILGGIISLAIASSSVWHGTGLLVAYCLGLGIPFVAVALGASWVSARLSWLTRHESAVQLVSGALLVITGFLVVTDQFSRLSGFGV</sequence>
<organism evidence="8 9">
    <name type="scientific">Luteococcus peritonei</name>
    <dbReference type="NCBI Taxonomy" id="88874"/>
    <lineage>
        <taxon>Bacteria</taxon>
        <taxon>Bacillati</taxon>
        <taxon>Actinomycetota</taxon>
        <taxon>Actinomycetes</taxon>
        <taxon>Propionibacteriales</taxon>
        <taxon>Propionibacteriaceae</taxon>
        <taxon>Luteococcus</taxon>
    </lineage>
</organism>
<evidence type="ECO:0000313" key="9">
    <source>
        <dbReference type="Proteomes" id="UP001597326"/>
    </source>
</evidence>
<keyword evidence="9" id="KW-1185">Reference proteome</keyword>
<keyword evidence="3 6" id="KW-0812">Transmembrane</keyword>
<dbReference type="PANTHER" id="PTHR31272:SF4">
    <property type="entry name" value="CYTOCHROME C-TYPE BIOGENESIS PROTEIN HI_1454-RELATED"/>
    <property type="match status" value="1"/>
</dbReference>
<evidence type="ECO:0000256" key="4">
    <source>
        <dbReference type="ARBA" id="ARBA00022989"/>
    </source>
</evidence>
<feature type="transmembrane region" description="Helical" evidence="6">
    <location>
        <begin position="167"/>
        <end position="188"/>
    </location>
</feature>
<evidence type="ECO:0000256" key="5">
    <source>
        <dbReference type="ARBA" id="ARBA00023136"/>
    </source>
</evidence>
<dbReference type="Proteomes" id="UP001597326">
    <property type="component" value="Unassembled WGS sequence"/>
</dbReference>
<feature type="transmembrane region" description="Helical" evidence="6">
    <location>
        <begin position="6"/>
        <end position="30"/>
    </location>
</feature>
<dbReference type="InterPro" id="IPR003834">
    <property type="entry name" value="Cyt_c_assmbl_TM_dom"/>
</dbReference>
<evidence type="ECO:0000259" key="7">
    <source>
        <dbReference type="Pfam" id="PF02683"/>
    </source>
</evidence>
<comment type="similarity">
    <text evidence="2">Belongs to the DsbD family.</text>
</comment>
<dbReference type="RefSeq" id="WP_343876014.1">
    <property type="nucleotide sequence ID" value="NZ_BAAAIX010000037.1"/>
</dbReference>
<keyword evidence="5 6" id="KW-0472">Membrane</keyword>
<reference evidence="9" key="1">
    <citation type="journal article" date="2019" name="Int. J. Syst. Evol. Microbiol.">
        <title>The Global Catalogue of Microorganisms (GCM) 10K type strain sequencing project: providing services to taxonomists for standard genome sequencing and annotation.</title>
        <authorList>
            <consortium name="The Broad Institute Genomics Platform"/>
            <consortium name="The Broad Institute Genome Sequencing Center for Infectious Disease"/>
            <person name="Wu L."/>
            <person name="Ma J."/>
        </authorList>
    </citation>
    <scope>NUCLEOTIDE SEQUENCE [LARGE SCALE GENOMIC DNA]</scope>
    <source>
        <strain evidence="9">CAIM 431</strain>
    </source>
</reference>
<evidence type="ECO:0000256" key="3">
    <source>
        <dbReference type="ARBA" id="ARBA00022692"/>
    </source>
</evidence>
<keyword evidence="4 6" id="KW-1133">Transmembrane helix</keyword>
<comment type="caution">
    <text evidence="8">The sequence shown here is derived from an EMBL/GenBank/DDBJ whole genome shotgun (WGS) entry which is preliminary data.</text>
</comment>
<evidence type="ECO:0000256" key="6">
    <source>
        <dbReference type="SAM" id="Phobius"/>
    </source>
</evidence>
<name>A0ABW4S0U3_9ACTN</name>
<gene>
    <name evidence="8" type="ORF">ACFSCS_15280</name>
</gene>
<proteinExistence type="inferred from homology"/>
<evidence type="ECO:0000256" key="1">
    <source>
        <dbReference type="ARBA" id="ARBA00004141"/>
    </source>
</evidence>
<evidence type="ECO:0000313" key="8">
    <source>
        <dbReference type="EMBL" id="MFD1891533.1"/>
    </source>
</evidence>
<dbReference type="PANTHER" id="PTHR31272">
    <property type="entry name" value="CYTOCHROME C-TYPE BIOGENESIS PROTEIN HI_1454-RELATED"/>
    <property type="match status" value="1"/>
</dbReference>
<feature type="transmembrane region" description="Helical" evidence="6">
    <location>
        <begin position="129"/>
        <end position="155"/>
    </location>
</feature>
<dbReference type="InterPro" id="IPR051790">
    <property type="entry name" value="Cytochrome_c-biogenesis_DsbD"/>
</dbReference>
<feature type="transmembrane region" description="Helical" evidence="6">
    <location>
        <begin position="51"/>
        <end position="73"/>
    </location>
</feature>
<accession>A0ABW4S0U3</accession>
<feature type="transmembrane region" description="Helical" evidence="6">
    <location>
        <begin position="85"/>
        <end position="108"/>
    </location>
</feature>
<protein>
    <submittedName>
        <fullName evidence="8">Cytochrome c biogenesis CcdA family protein</fullName>
    </submittedName>
</protein>
<dbReference type="EMBL" id="JBHUFZ010000036">
    <property type="protein sequence ID" value="MFD1891533.1"/>
    <property type="molecule type" value="Genomic_DNA"/>
</dbReference>
<feature type="domain" description="Cytochrome C biogenesis protein transmembrane" evidence="7">
    <location>
        <begin position="6"/>
        <end position="197"/>
    </location>
</feature>
<comment type="subcellular location">
    <subcellularLocation>
        <location evidence="1">Membrane</location>
        <topology evidence="1">Multi-pass membrane protein</topology>
    </subcellularLocation>
</comment>